<organism evidence="2 3">
    <name type="scientific">Desulfurococcus amylolyticus DSM 16532</name>
    <dbReference type="NCBI Taxonomy" id="768672"/>
    <lineage>
        <taxon>Archaea</taxon>
        <taxon>Thermoproteota</taxon>
        <taxon>Thermoprotei</taxon>
        <taxon>Desulfurococcales</taxon>
        <taxon>Desulfurococcaceae</taxon>
        <taxon>Desulfurococcus</taxon>
    </lineage>
</organism>
<sequence length="230" mass="26146">MDPISFIPMLATMALIDSADPCFFILYTGILISYVAGSMRKLVEISVVFILTVFTGYWVFGFLLRSVFSRASVSPIYIFIIMIIYGVSMIIYGFHDLIKERNNREDGICREDMIECNLSRRIGLQKLLETGGLIYIALTGFIASFTLLPCSAGMYIIYNMLTSDTPFPIWAFYTFLYTAIFVSPLVLITLIYIGIMKTRIHEKLIRHQAPLRILGGLMAVAIAVYVYLYR</sequence>
<feature type="transmembrane region" description="Helical" evidence="1">
    <location>
        <begin position="6"/>
        <end position="30"/>
    </location>
</feature>
<dbReference type="eggNOG" id="arCOG02406">
    <property type="taxonomic scope" value="Archaea"/>
</dbReference>
<gene>
    <name evidence="2" type="ORF">Desfe_0399</name>
</gene>
<keyword evidence="3" id="KW-1185">Reference proteome</keyword>
<feature type="transmembrane region" description="Helical" evidence="1">
    <location>
        <begin position="213"/>
        <end position="229"/>
    </location>
</feature>
<feature type="transmembrane region" description="Helical" evidence="1">
    <location>
        <begin position="42"/>
        <end position="64"/>
    </location>
</feature>
<keyword evidence="1" id="KW-0472">Membrane</keyword>
<feature type="transmembrane region" description="Helical" evidence="1">
    <location>
        <begin position="76"/>
        <end position="94"/>
    </location>
</feature>
<proteinExistence type="predicted"/>
<evidence type="ECO:0000256" key="1">
    <source>
        <dbReference type="SAM" id="Phobius"/>
    </source>
</evidence>
<keyword evidence="1" id="KW-1133">Transmembrane helix</keyword>
<keyword evidence="1 2" id="KW-0812">Transmembrane</keyword>
<dbReference type="HOGENOM" id="CLU_102061_0_0_2"/>
<reference evidence="2 3" key="1">
    <citation type="journal article" date="2012" name="J. Bacteriol.">
        <title>Complete Genome Sequence of Desulfurococcus fermentans, a Hyperthermophilic Cellulolytic Crenarchaeon Isolated from a Freshwater Hot Spring in Kamchatka, Russia.</title>
        <authorList>
            <person name="Susanti D."/>
            <person name="Johnson E.F."/>
            <person name="Rodriguez J.R."/>
            <person name="Anderson I."/>
            <person name="Perevalova A.A."/>
            <person name="Kyrpides N."/>
            <person name="Lucas S."/>
            <person name="Han J."/>
            <person name="Lapidus A."/>
            <person name="Cheng J.F."/>
            <person name="Goodwin L."/>
            <person name="Pitluck S."/>
            <person name="Mavrommatis K."/>
            <person name="Peters L."/>
            <person name="Land M.L."/>
            <person name="Hauser L."/>
            <person name="Gopalan V."/>
            <person name="Chan P.P."/>
            <person name="Lowe T.M."/>
            <person name="Atomi H."/>
            <person name="Bonch-Osmolovskaya E.A."/>
            <person name="Woyke T."/>
            <person name="Mukhopadhyay B."/>
        </authorList>
    </citation>
    <scope>NUCLEOTIDE SEQUENCE [LARGE SCALE GENOMIC DNA]</scope>
    <source>
        <strain evidence="2 3">DSM 16532</strain>
    </source>
</reference>
<dbReference type="Proteomes" id="UP000006175">
    <property type="component" value="Chromosome"/>
</dbReference>
<accession>I3XQT5</accession>
<feature type="transmembrane region" description="Helical" evidence="1">
    <location>
        <begin position="133"/>
        <end position="158"/>
    </location>
</feature>
<feature type="transmembrane region" description="Helical" evidence="1">
    <location>
        <begin position="170"/>
        <end position="193"/>
    </location>
</feature>
<protein>
    <submittedName>
        <fullName evidence="2">Transmembrane electron transport protein</fullName>
    </submittedName>
</protein>
<name>I3XQT5_DESAM</name>
<dbReference type="EMBL" id="CP003321">
    <property type="protein sequence ID" value="AFL66309.1"/>
    <property type="molecule type" value="Genomic_DNA"/>
</dbReference>
<dbReference type="KEGG" id="dfd:Desfe_0399"/>
<evidence type="ECO:0000313" key="2">
    <source>
        <dbReference type="EMBL" id="AFL66309.1"/>
    </source>
</evidence>
<evidence type="ECO:0000313" key="3">
    <source>
        <dbReference type="Proteomes" id="UP000006175"/>
    </source>
</evidence>
<dbReference type="AlphaFoldDB" id="I3XQT5"/>